<dbReference type="SMART" id="SM00463">
    <property type="entry name" value="SMR"/>
    <property type="match status" value="1"/>
</dbReference>
<keyword evidence="3 7" id="KW-0378">Hydrolase</keyword>
<dbReference type="PROSITE" id="PS00486">
    <property type="entry name" value="DNA_MISMATCH_REPAIR_2"/>
    <property type="match status" value="1"/>
</dbReference>
<keyword evidence="7" id="KW-0540">Nuclease</keyword>
<dbReference type="InterPro" id="IPR036063">
    <property type="entry name" value="Smr_dom_sf"/>
</dbReference>
<comment type="function">
    <text evidence="7">Acts as a ribosome collision sensor, splitting the ribosome into its 2 subunits. Detects stalled/collided 70S ribosomes which it binds and splits by an ATP-hydrolysis driven conformational change. Acts upstream of the ribosome quality control system (RQC), a ribosome-associated complex that mediates the extraction of incompletely synthesized nascent chains from stalled ribosomes and their subsequent degradation. Probably generates substrates for RQC.</text>
</comment>
<protein>
    <recommendedName>
        <fullName evidence="7">Endonuclease MutS2</fullName>
        <ecNumber evidence="7">3.1.-.-</ecNumber>
    </recommendedName>
    <alternativeName>
        <fullName evidence="7">Ribosome-associated protein quality control-upstream factor</fullName>
        <shortName evidence="7">RQC-upstream factor</shortName>
        <shortName evidence="7">RqcU</shortName>
        <ecNumber evidence="7">3.6.4.-</ecNumber>
    </alternativeName>
</protein>
<dbReference type="SUPFAM" id="SSF48334">
    <property type="entry name" value="DNA repair protein MutS, domain III"/>
    <property type="match status" value="1"/>
</dbReference>
<reference evidence="10 11" key="1">
    <citation type="submission" date="2023-03" db="EMBL/GenBank/DDBJ databases">
        <title>Novel Species.</title>
        <authorList>
            <person name="Ma S."/>
        </authorList>
    </citation>
    <scope>NUCLEOTIDE SEQUENCE [LARGE SCALE GENOMIC DNA]</scope>
    <source>
        <strain evidence="10 11">B11</strain>
    </source>
</reference>
<comment type="subunit">
    <text evidence="7">Homodimer. Binds to stalled ribosomes, contacting rRNA.</text>
</comment>
<dbReference type="Pfam" id="PF00488">
    <property type="entry name" value="MutS_V"/>
    <property type="match status" value="1"/>
</dbReference>
<feature type="domain" description="Smr" evidence="9">
    <location>
        <begin position="713"/>
        <end position="788"/>
    </location>
</feature>
<dbReference type="InterPro" id="IPR036187">
    <property type="entry name" value="DNA_mismatch_repair_MutS_sf"/>
</dbReference>
<dbReference type="EC" id="3.1.-.-" evidence="7"/>
<dbReference type="InterPro" id="IPR007696">
    <property type="entry name" value="DNA_mismatch_repair_MutS_core"/>
</dbReference>
<dbReference type="PANTHER" id="PTHR48466:SF2">
    <property type="entry name" value="OS10G0509000 PROTEIN"/>
    <property type="match status" value="1"/>
</dbReference>
<dbReference type="PANTHER" id="PTHR48466">
    <property type="entry name" value="OS10G0509000 PROTEIN-RELATED"/>
    <property type="match status" value="1"/>
</dbReference>
<dbReference type="Pfam" id="PF01713">
    <property type="entry name" value="Smr"/>
    <property type="match status" value="1"/>
</dbReference>
<gene>
    <name evidence="7" type="primary">mutS2</name>
    <name evidence="7" type="synonym">rqcU</name>
    <name evidence="10" type="ORF">QBE54_06650</name>
</gene>
<evidence type="ECO:0000256" key="5">
    <source>
        <dbReference type="ARBA" id="ARBA00022884"/>
    </source>
</evidence>
<dbReference type="Proteomes" id="UP001461341">
    <property type="component" value="Chromosome"/>
</dbReference>
<dbReference type="Gene3D" id="3.40.50.300">
    <property type="entry name" value="P-loop containing nucleotide triphosphate hydrolases"/>
    <property type="match status" value="1"/>
</dbReference>
<dbReference type="EC" id="3.6.4.-" evidence="7"/>
<keyword evidence="6 7" id="KW-0238">DNA-binding</keyword>
<dbReference type="RefSeq" id="WP_369017423.1">
    <property type="nucleotide sequence ID" value="NZ_CP121689.1"/>
</dbReference>
<dbReference type="NCBIfam" id="TIGR01069">
    <property type="entry name" value="mutS2"/>
    <property type="match status" value="1"/>
</dbReference>
<name>A0ABZ2Y8U1_9BACT</name>
<comment type="function">
    <text evidence="7">Endonuclease that is involved in the suppression of homologous recombination and thus may have a key role in the control of bacterial genetic diversity.</text>
</comment>
<dbReference type="GO" id="GO:0004519">
    <property type="term" value="F:endonuclease activity"/>
    <property type="evidence" value="ECO:0007669"/>
    <property type="project" value="UniProtKB-KW"/>
</dbReference>
<evidence type="ECO:0000256" key="2">
    <source>
        <dbReference type="ARBA" id="ARBA00022741"/>
    </source>
</evidence>
<dbReference type="InterPro" id="IPR005747">
    <property type="entry name" value="MutS2"/>
</dbReference>
<dbReference type="SUPFAM" id="SSF160443">
    <property type="entry name" value="SMR domain-like"/>
    <property type="match status" value="1"/>
</dbReference>
<dbReference type="Gene3D" id="3.30.1370.110">
    <property type="match status" value="1"/>
</dbReference>
<sequence length="788" mass="89637">MKALSQEILKSFDFHKIVERLSKSCSCGLTREWVMQIKPLASSEEIAQSLWEVKEYMEMLTFDTRLDFDQLEDLRETLNKLSKERSILYPEELIKILRLSSIASNLKNTVRSLSLDEKYPSLKKYFQKIDDLSEVKRELEKTVSPEGKVLDTASANLLKIRTRIQHLQAEIEQVMRNLVRHYYEKKLLQEAIHTVRRGRYVIPVKASQASKIQGIVIDSSSSGSTVFIEPQPILQLNNQIEILRSQEQEEILRILSRVSDLLRTQLEALQRSFYNLVQLDFIKAKATLACTWKGCVPSLSKNQLYIKEGRHPLLGEKAVPFDLDINSSQPVMVVSGPNAGGKTVLIKALAMNVYLTHCGIPPALGEGSVIPLLEEIYVDIGDHQNLENNLSTFTSRMSKLKEAISQLKPDSLFLIDEIGSGTDPEEGSALGVALLEFLAEKGVLCVATTHLPKIKFAFDKNQKIKSASLEFDPVTLRPTFKLKTGKVGSSFGIKVAELIGMPEEIIKRALQKIDQDYLVVNNLLLSLEQKEKEMEEILSRLREKEERLSSKERELHLLQEELEKKRKEVVAEFAATMQAYLRKTQQEIANKVGKLRKENALNETVYQELKEVIAQSKKHLQALQVEAEEKKKAYVPEREEHVYLPDFQKWGRVISVNTRKKRAIVEIKGQKVKVPLDKIVKGELKSVEQEEAFQNSSPVRVSVPSKKTITNELEIRKLTQQEALMELEKYLDRALVAGFKTVYIIHGKGEGVLRKITHEYLKQQPFVESFRTGTPQEGGLGVTVVKLK</sequence>
<keyword evidence="11" id="KW-1185">Reference proteome</keyword>
<keyword evidence="4 7" id="KW-0067">ATP-binding</keyword>
<evidence type="ECO:0000256" key="1">
    <source>
        <dbReference type="ARBA" id="ARBA00022730"/>
    </source>
</evidence>
<evidence type="ECO:0000256" key="4">
    <source>
        <dbReference type="ARBA" id="ARBA00022840"/>
    </source>
</evidence>
<proteinExistence type="inferred from homology"/>
<feature type="coiled-coil region" evidence="8">
    <location>
        <begin position="606"/>
        <end position="633"/>
    </location>
</feature>
<organism evidence="10 11">
    <name type="scientific">Thermatribacter velox</name>
    <dbReference type="NCBI Taxonomy" id="3039681"/>
    <lineage>
        <taxon>Bacteria</taxon>
        <taxon>Pseudomonadati</taxon>
        <taxon>Atribacterota</taxon>
        <taxon>Atribacteria</taxon>
        <taxon>Atribacterales</taxon>
        <taxon>Thermatribacteraceae</taxon>
        <taxon>Thermatribacter</taxon>
    </lineage>
</organism>
<evidence type="ECO:0000313" key="10">
    <source>
        <dbReference type="EMBL" id="WZL75277.1"/>
    </source>
</evidence>
<keyword evidence="5 7" id="KW-0694">RNA-binding</keyword>
<keyword evidence="7 10" id="KW-0255">Endonuclease</keyword>
<comment type="similarity">
    <text evidence="7">Belongs to the DNA mismatch repair MutS family. MutS2 subfamily.</text>
</comment>
<dbReference type="InterPro" id="IPR045076">
    <property type="entry name" value="MutS"/>
</dbReference>
<evidence type="ECO:0000256" key="8">
    <source>
        <dbReference type="SAM" id="Coils"/>
    </source>
</evidence>
<dbReference type="InterPro" id="IPR000432">
    <property type="entry name" value="DNA_mismatch_repair_MutS_C"/>
</dbReference>
<feature type="binding site" evidence="7">
    <location>
        <begin position="336"/>
        <end position="343"/>
    </location>
    <ligand>
        <name>ATP</name>
        <dbReference type="ChEBI" id="CHEBI:30616"/>
    </ligand>
</feature>
<dbReference type="HAMAP" id="MF_00092">
    <property type="entry name" value="MutS2"/>
    <property type="match status" value="1"/>
</dbReference>
<evidence type="ECO:0000256" key="6">
    <source>
        <dbReference type="ARBA" id="ARBA00023125"/>
    </source>
</evidence>
<dbReference type="PIRSF" id="PIRSF005814">
    <property type="entry name" value="MutS_YshD"/>
    <property type="match status" value="1"/>
</dbReference>
<keyword evidence="2 7" id="KW-0547">Nucleotide-binding</keyword>
<feature type="coiled-coil region" evidence="8">
    <location>
        <begin position="122"/>
        <end position="177"/>
    </location>
</feature>
<dbReference type="PROSITE" id="PS50828">
    <property type="entry name" value="SMR"/>
    <property type="match status" value="1"/>
</dbReference>
<accession>A0ABZ2Y8U1</accession>
<dbReference type="SUPFAM" id="SSF52540">
    <property type="entry name" value="P-loop containing nucleoside triphosphate hydrolases"/>
    <property type="match status" value="1"/>
</dbReference>
<keyword evidence="1 7" id="KW-0699">rRNA-binding</keyword>
<dbReference type="EMBL" id="CP121689">
    <property type="protein sequence ID" value="WZL75277.1"/>
    <property type="molecule type" value="Genomic_DNA"/>
</dbReference>
<dbReference type="InterPro" id="IPR002625">
    <property type="entry name" value="Smr_dom"/>
</dbReference>
<evidence type="ECO:0000256" key="7">
    <source>
        <dbReference type="HAMAP-Rule" id="MF_00092"/>
    </source>
</evidence>
<evidence type="ECO:0000313" key="11">
    <source>
        <dbReference type="Proteomes" id="UP001461341"/>
    </source>
</evidence>
<dbReference type="SMART" id="SM00533">
    <property type="entry name" value="MUTSd"/>
    <property type="match status" value="1"/>
</dbReference>
<keyword evidence="8" id="KW-0175">Coiled coil</keyword>
<feature type="coiled-coil region" evidence="8">
    <location>
        <begin position="520"/>
        <end position="568"/>
    </location>
</feature>
<evidence type="ECO:0000256" key="3">
    <source>
        <dbReference type="ARBA" id="ARBA00022801"/>
    </source>
</evidence>
<dbReference type="SMART" id="SM00534">
    <property type="entry name" value="MUTSac"/>
    <property type="match status" value="1"/>
</dbReference>
<dbReference type="InterPro" id="IPR027417">
    <property type="entry name" value="P-loop_NTPase"/>
</dbReference>
<evidence type="ECO:0000259" key="9">
    <source>
        <dbReference type="PROSITE" id="PS50828"/>
    </source>
</evidence>